<dbReference type="RefSeq" id="XP_024581866.1">
    <property type="nucleotide sequence ID" value="XM_024716249.1"/>
</dbReference>
<name>A0A0P1AT67_PLAHL</name>
<dbReference type="Proteomes" id="UP000054928">
    <property type="component" value="Unassembled WGS sequence"/>
</dbReference>
<reference evidence="2" key="1">
    <citation type="submission" date="2014-09" db="EMBL/GenBank/DDBJ databases">
        <authorList>
            <person name="Sharma Rahul"/>
            <person name="Thines Marco"/>
        </authorList>
    </citation>
    <scope>NUCLEOTIDE SEQUENCE [LARGE SCALE GENOMIC DNA]</scope>
</reference>
<sequence>MQHYFSVDWVKHTQVDISICGFTGRVSYRRLFIPRLFAKDACCVQLSITCQSSDEIRLESSASPQSRIAFKHCRPKSSYRKYQAASCTC</sequence>
<proteinExistence type="predicted"/>
<evidence type="ECO:0000313" key="1">
    <source>
        <dbReference type="EMBL" id="CEG45497.1"/>
    </source>
</evidence>
<organism evidence="1 2">
    <name type="scientific">Plasmopara halstedii</name>
    <name type="common">Downy mildew of sunflower</name>
    <dbReference type="NCBI Taxonomy" id="4781"/>
    <lineage>
        <taxon>Eukaryota</taxon>
        <taxon>Sar</taxon>
        <taxon>Stramenopiles</taxon>
        <taxon>Oomycota</taxon>
        <taxon>Peronosporomycetes</taxon>
        <taxon>Peronosporales</taxon>
        <taxon>Peronosporaceae</taxon>
        <taxon>Plasmopara</taxon>
    </lineage>
</organism>
<dbReference type="EMBL" id="CCYD01001583">
    <property type="protein sequence ID" value="CEG45497.1"/>
    <property type="molecule type" value="Genomic_DNA"/>
</dbReference>
<dbReference type="GeneID" id="36396843"/>
<accession>A0A0P1AT67</accession>
<keyword evidence="2" id="KW-1185">Reference proteome</keyword>
<evidence type="ECO:0000313" key="2">
    <source>
        <dbReference type="Proteomes" id="UP000054928"/>
    </source>
</evidence>
<protein>
    <submittedName>
        <fullName evidence="1">Uncharacterized protein</fullName>
    </submittedName>
</protein>
<dbReference type="AlphaFoldDB" id="A0A0P1AT67"/>